<evidence type="ECO:0000259" key="2">
    <source>
        <dbReference type="PROSITE" id="PS00028"/>
    </source>
</evidence>
<feature type="region of interest" description="Disordered" evidence="1">
    <location>
        <begin position="207"/>
        <end position="260"/>
    </location>
</feature>
<dbReference type="InterPro" id="IPR039258">
    <property type="entry name" value="ZNF511"/>
</dbReference>
<proteinExistence type="predicted"/>
<keyword evidence="4" id="KW-1185">Reference proteome</keyword>
<gene>
    <name evidence="3" type="ORF">ODALV1_LOCUS7889</name>
</gene>
<dbReference type="EMBL" id="CAXLJM020000024">
    <property type="protein sequence ID" value="CAL8091278.1"/>
    <property type="molecule type" value="Genomic_DNA"/>
</dbReference>
<evidence type="ECO:0000313" key="3">
    <source>
        <dbReference type="EMBL" id="CAL8091278.1"/>
    </source>
</evidence>
<dbReference type="PANTHER" id="PTHR21354">
    <property type="entry name" value="ZINC FINGER PROTEIN 511"/>
    <property type="match status" value="1"/>
</dbReference>
<dbReference type="PROSITE" id="PS00028">
    <property type="entry name" value="ZINC_FINGER_C2H2_1"/>
    <property type="match status" value="2"/>
</dbReference>
<dbReference type="SMART" id="SM00355">
    <property type="entry name" value="ZnF_C2H2"/>
    <property type="match status" value="3"/>
</dbReference>
<comment type="caution">
    <text evidence="3">The sequence shown here is derived from an EMBL/GenBank/DDBJ whole genome shotgun (WGS) entry which is preliminary data.</text>
</comment>
<evidence type="ECO:0000256" key="1">
    <source>
        <dbReference type="SAM" id="MobiDB-lite"/>
    </source>
</evidence>
<feature type="region of interest" description="Disordered" evidence="1">
    <location>
        <begin position="1"/>
        <end position="31"/>
    </location>
</feature>
<accession>A0ABP1Q971</accession>
<feature type="domain" description="C2H2-type" evidence="2">
    <location>
        <begin position="167"/>
        <end position="190"/>
    </location>
</feature>
<feature type="region of interest" description="Disordered" evidence="1">
    <location>
        <begin position="285"/>
        <end position="306"/>
    </location>
</feature>
<feature type="compositionally biased region" description="Acidic residues" evidence="1">
    <location>
        <begin position="57"/>
        <end position="66"/>
    </location>
</feature>
<name>A0ABP1Q971_9HEXA</name>
<protein>
    <recommendedName>
        <fullName evidence="2">C2H2-type domain-containing protein</fullName>
    </recommendedName>
</protein>
<reference evidence="3 4" key="1">
    <citation type="submission" date="2024-08" db="EMBL/GenBank/DDBJ databases">
        <authorList>
            <person name="Cucini C."/>
            <person name="Frati F."/>
        </authorList>
    </citation>
    <scope>NUCLEOTIDE SEQUENCE [LARGE SCALE GENOMIC DNA]</scope>
</reference>
<feature type="region of interest" description="Disordered" evidence="1">
    <location>
        <begin position="350"/>
        <end position="369"/>
    </location>
</feature>
<organism evidence="3 4">
    <name type="scientific">Orchesella dallaii</name>
    <dbReference type="NCBI Taxonomy" id="48710"/>
    <lineage>
        <taxon>Eukaryota</taxon>
        <taxon>Metazoa</taxon>
        <taxon>Ecdysozoa</taxon>
        <taxon>Arthropoda</taxon>
        <taxon>Hexapoda</taxon>
        <taxon>Collembola</taxon>
        <taxon>Entomobryomorpha</taxon>
        <taxon>Entomobryoidea</taxon>
        <taxon>Orchesellidae</taxon>
        <taxon>Orchesellinae</taxon>
        <taxon>Orchesella</taxon>
    </lineage>
</organism>
<feature type="compositionally biased region" description="Basic and acidic residues" evidence="1">
    <location>
        <begin position="291"/>
        <end position="301"/>
    </location>
</feature>
<sequence>MSAEPMSSDGNGRHEDVEGETTAKLPDVVASSVTDVDVGKRRCWNEAFESSSSDSNEGWDEEETETDGTKHKWLCMEAPGGAGGTTTNENGNCGLEVKQIICDAHPGCLKSFSTPHEYEEHYNLRHKHKCSVCKRSLPSYHILELHVLEAHDTLFSLMAERKPMLNCFMESCTEMFWRPKQRKKHCLTTHSFPKSFKFWYLTSAKKRKPNKGNAKNSNQDVEKTNTKKNSKQTSINDNDKNKVDIPPDGASSKSAHDDMQLDVEELPVVTSLDENAEMDIDLTGKTNSKQKAKEYSKEKKNTSQGRKAVPTHFTFGHSAPRTFKQKYSFGINKPAEDNVADVSSNLNGEEMSVDLKDMKDVLPSTSSVN</sequence>
<dbReference type="Proteomes" id="UP001642540">
    <property type="component" value="Unassembled WGS sequence"/>
</dbReference>
<dbReference type="InterPro" id="IPR013087">
    <property type="entry name" value="Znf_C2H2_type"/>
</dbReference>
<evidence type="ECO:0000313" key="4">
    <source>
        <dbReference type="Proteomes" id="UP001642540"/>
    </source>
</evidence>
<feature type="region of interest" description="Disordered" evidence="1">
    <location>
        <begin position="47"/>
        <end position="69"/>
    </location>
</feature>
<dbReference type="PANTHER" id="PTHR21354:SF0">
    <property type="entry name" value="ZINC FINGER PROTEIN 511"/>
    <property type="match status" value="1"/>
</dbReference>
<feature type="domain" description="C2H2-type" evidence="2">
    <location>
        <begin position="130"/>
        <end position="151"/>
    </location>
</feature>